<sequence length="398" mass="45083">MMAVAAGHAENTRLTDRVVGFIDHLRVNGFTVGIEECGGIAAHLGARRLTRLAQIRLELKTLLTGNREEWQRFDDLFEAYWLPSGKVRINSKRTTSPHVKNPLRQTPIWQDHLADGQPGNGDAPQVESETQNEATGDASGRLIAARQSIDRKTDLKHIVDPDEIRRAELLALRLAQAMRYRLSRRQRMARKGRRIDLRRTIRHALPRGGEPIELFRRATPDRPVHIIVFLDVSGSMKHYSRFFLQFVKGLVCTWMHSEAFVFHTRLIRVTDAVRDRNSARAMTRLALMAEGFGGGTRLGESLATFNRNYARRLTNSRTVAIILSDGYDTGTPQQLTDELAQMKKHIRRLIWLNPLLGWRNYEPVTAAMQAARPYIDHFAAANSLESLAAIEPELAAMS</sequence>
<dbReference type="SUPFAM" id="SSF53300">
    <property type="entry name" value="vWA-like"/>
    <property type="match status" value="1"/>
</dbReference>
<organism evidence="2 3">
    <name type="scientific">Hoeflea prorocentri</name>
    <dbReference type="NCBI Taxonomy" id="1922333"/>
    <lineage>
        <taxon>Bacteria</taxon>
        <taxon>Pseudomonadati</taxon>
        <taxon>Pseudomonadota</taxon>
        <taxon>Alphaproteobacteria</taxon>
        <taxon>Hyphomicrobiales</taxon>
        <taxon>Rhizobiaceae</taxon>
        <taxon>Hoeflea</taxon>
    </lineage>
</organism>
<dbReference type="InterPro" id="IPR011195">
    <property type="entry name" value="UCP010256"/>
</dbReference>
<gene>
    <name evidence="2" type="ORF">OQ273_00125</name>
</gene>
<dbReference type="PANTHER" id="PTHR39338:SF6">
    <property type="entry name" value="BLL5662 PROTEIN"/>
    <property type="match status" value="1"/>
</dbReference>
<dbReference type="PANTHER" id="PTHR39338">
    <property type="entry name" value="BLL5662 PROTEIN-RELATED"/>
    <property type="match status" value="1"/>
</dbReference>
<dbReference type="PIRSF" id="PIRSF010256">
    <property type="entry name" value="CoxE_vWa"/>
    <property type="match status" value="1"/>
</dbReference>
<evidence type="ECO:0000313" key="3">
    <source>
        <dbReference type="Proteomes" id="UP001151234"/>
    </source>
</evidence>
<keyword evidence="3" id="KW-1185">Reference proteome</keyword>
<dbReference type="Proteomes" id="UP001151234">
    <property type="component" value="Unassembled WGS sequence"/>
</dbReference>
<dbReference type="AlphaFoldDB" id="A0A9X3UE11"/>
<dbReference type="CDD" id="cd00198">
    <property type="entry name" value="vWFA"/>
    <property type="match status" value="1"/>
</dbReference>
<name>A0A9X3UE11_9HYPH</name>
<proteinExistence type="predicted"/>
<evidence type="ECO:0000256" key="1">
    <source>
        <dbReference type="SAM" id="MobiDB-lite"/>
    </source>
</evidence>
<feature type="region of interest" description="Disordered" evidence="1">
    <location>
        <begin position="110"/>
        <end position="140"/>
    </location>
</feature>
<dbReference type="Gene3D" id="3.40.50.410">
    <property type="entry name" value="von Willebrand factor, type A domain"/>
    <property type="match status" value="1"/>
</dbReference>
<dbReference type="Pfam" id="PF05762">
    <property type="entry name" value="VWA_CoxE"/>
    <property type="match status" value="1"/>
</dbReference>
<reference evidence="2" key="1">
    <citation type="submission" date="2022-11" db="EMBL/GenBank/DDBJ databases">
        <title>Draft genome sequence of Hoeflea poritis E7-10 and Hoeflea prorocentri PM5-8, separated from scleractinian coral Porites lutea and marine dinoflagellate.</title>
        <authorList>
            <person name="Zhang G."/>
            <person name="Wei Q."/>
            <person name="Cai L."/>
        </authorList>
    </citation>
    <scope>NUCLEOTIDE SEQUENCE</scope>
    <source>
        <strain evidence="2">PM5-8</strain>
    </source>
</reference>
<evidence type="ECO:0000313" key="2">
    <source>
        <dbReference type="EMBL" id="MDA5396963.1"/>
    </source>
</evidence>
<comment type="caution">
    <text evidence="2">The sequence shown here is derived from an EMBL/GenBank/DDBJ whole genome shotgun (WGS) entry which is preliminary data.</text>
</comment>
<dbReference type="EMBL" id="JAPJZI010000001">
    <property type="protein sequence ID" value="MDA5396963.1"/>
    <property type="molecule type" value="Genomic_DNA"/>
</dbReference>
<dbReference type="RefSeq" id="WP_267988446.1">
    <property type="nucleotide sequence ID" value="NZ_JAPJZI010000001.1"/>
</dbReference>
<accession>A0A9X3UE11</accession>
<dbReference type="InterPro" id="IPR036465">
    <property type="entry name" value="vWFA_dom_sf"/>
</dbReference>
<protein>
    <submittedName>
        <fullName evidence="2">VWA domain-containing protein</fullName>
    </submittedName>
</protein>
<dbReference type="InterPro" id="IPR008912">
    <property type="entry name" value="Uncharacterised_CoxE"/>
</dbReference>